<evidence type="ECO:0000256" key="1">
    <source>
        <dbReference type="SAM" id="Phobius"/>
    </source>
</evidence>
<dbReference type="Pfam" id="PF10939">
    <property type="entry name" value="DUF2631"/>
    <property type="match status" value="1"/>
</dbReference>
<keyword evidence="1" id="KW-0812">Transmembrane</keyword>
<gene>
    <name evidence="2" type="ORF">MASS_3118</name>
</gene>
<evidence type="ECO:0000313" key="3">
    <source>
        <dbReference type="Proteomes" id="UP000013961"/>
    </source>
</evidence>
<accession>A0AB33ACY9</accession>
<reference evidence="2 3" key="1">
    <citation type="journal article" date="2013" name="Genome Announc.">
        <title>Complete Genome Sequence of Mycobacterium massiliense Clinical Strain Asan 50594, Belonging to the Type II Genotype.</title>
        <authorList>
            <person name="Kim B.J."/>
            <person name="Kim B.R."/>
            <person name="Hong S.H."/>
            <person name="Seok S.H."/>
            <person name="Kook Y.H."/>
            <person name="Kim B.J."/>
        </authorList>
    </citation>
    <scope>NUCLEOTIDE SEQUENCE [LARGE SCALE GENOMIC DNA]</scope>
    <source>
        <strain evidence="2 3">50594</strain>
    </source>
</reference>
<organism evidence="2 3">
    <name type="scientific">Mycobacteroides abscessus subsp. bolletii 50594</name>
    <dbReference type="NCBI Taxonomy" id="1303024"/>
    <lineage>
        <taxon>Bacteria</taxon>
        <taxon>Bacillati</taxon>
        <taxon>Actinomycetota</taxon>
        <taxon>Actinomycetes</taxon>
        <taxon>Mycobacteriales</taxon>
        <taxon>Mycobacteriaceae</taxon>
        <taxon>Mycobacteroides</taxon>
        <taxon>Mycobacteroides abscessus</taxon>
    </lineage>
</organism>
<feature type="transmembrane region" description="Helical" evidence="1">
    <location>
        <begin position="59"/>
        <end position="80"/>
    </location>
</feature>
<keyword evidence="1" id="KW-1133">Transmembrane helix</keyword>
<evidence type="ECO:0008006" key="4">
    <source>
        <dbReference type="Google" id="ProtNLM"/>
    </source>
</evidence>
<dbReference type="AlphaFoldDB" id="A0AB33ACY9"/>
<evidence type="ECO:0000313" key="2">
    <source>
        <dbReference type="EMBL" id="AGM29720.1"/>
    </source>
</evidence>
<dbReference type="KEGG" id="mabb:MASS_3118"/>
<name>A0AB33ACY9_9MYCO</name>
<proteinExistence type="predicted"/>
<keyword evidence="1" id="KW-0472">Membrane</keyword>
<dbReference type="EMBL" id="CP004374">
    <property type="protein sequence ID" value="AGM29720.1"/>
    <property type="molecule type" value="Genomic_DNA"/>
</dbReference>
<feature type="transmembrane region" description="Helical" evidence="1">
    <location>
        <begin position="86"/>
        <end position="104"/>
    </location>
</feature>
<dbReference type="InterPro" id="IPR024341">
    <property type="entry name" value="DUF2631"/>
</dbReference>
<sequence>MPPSPTAERAWHTMACSRRLRFGGLAVATTEVVKYDGVDVEDVPSVAFGRGLSGQNPRVFHVLGVVMAAILLLMLIGNHVGKVEDIFLVGFAAIVLAFTANDYFGRRSGRIR</sequence>
<protein>
    <recommendedName>
        <fullName evidence="4">DUF2631 domain-containing protein</fullName>
    </recommendedName>
</protein>
<dbReference type="Proteomes" id="UP000013961">
    <property type="component" value="Chromosome"/>
</dbReference>